<proteinExistence type="inferred from homology"/>
<comment type="similarity">
    <text evidence="1">Belongs to the UPF0047 family.</text>
</comment>
<dbReference type="Gene3D" id="2.60.120.460">
    <property type="entry name" value="YjbQ-like"/>
    <property type="match status" value="1"/>
</dbReference>
<dbReference type="Proteomes" id="UP000309544">
    <property type="component" value="Unassembled WGS sequence"/>
</dbReference>
<sequence length="141" mass="15877">MRYQTVTIERETTSPIQIIDITRDVQDAIMASGMKEGQATLVTQHTTAFININEQEPRLLEDMVTFLKRLVPRDGDYAHNIAPVDGRHNAHAHLMGIFMNSTETIPFTEGAPLLGQWQSIFLIELDGPRPKRSIVLHISGE</sequence>
<dbReference type="PANTHER" id="PTHR30615:SF8">
    <property type="entry name" value="UPF0047 PROTEIN C4A8.02C"/>
    <property type="match status" value="1"/>
</dbReference>
<dbReference type="InterPro" id="IPR035917">
    <property type="entry name" value="YjbQ-like_sf"/>
</dbReference>
<accession>A0A5C4S0X1</accession>
<reference evidence="2 3" key="1">
    <citation type="submission" date="2019-05" db="EMBL/GenBank/DDBJ databases">
        <title>Draft Whole-Genome sequence of the green sulfur bacterium Prosthecochloris vibrioformis DSM 260.</title>
        <authorList>
            <person name="Meyer T.E."/>
            <person name="Kyndt J.A."/>
        </authorList>
    </citation>
    <scope>NUCLEOTIDE SEQUENCE [LARGE SCALE GENOMIC DNA]</scope>
    <source>
        <strain evidence="2 3">DSM 260</strain>
    </source>
</reference>
<dbReference type="PIRSF" id="PIRSF004681">
    <property type="entry name" value="UCP004681"/>
    <property type="match status" value="1"/>
</dbReference>
<dbReference type="Pfam" id="PF01894">
    <property type="entry name" value="YjbQ"/>
    <property type="match status" value="1"/>
</dbReference>
<organism evidence="2 3">
    <name type="scientific">Prosthecochloris vibrioformis</name>
    <name type="common">Chlorobium vibrioforme</name>
    <dbReference type="NCBI Taxonomy" id="1098"/>
    <lineage>
        <taxon>Bacteria</taxon>
        <taxon>Pseudomonadati</taxon>
        <taxon>Chlorobiota</taxon>
        <taxon>Chlorobiia</taxon>
        <taxon>Chlorobiales</taxon>
        <taxon>Chlorobiaceae</taxon>
        <taxon>Prosthecochloris</taxon>
    </lineage>
</organism>
<evidence type="ECO:0000256" key="1">
    <source>
        <dbReference type="ARBA" id="ARBA00005534"/>
    </source>
</evidence>
<dbReference type="PANTHER" id="PTHR30615">
    <property type="entry name" value="UNCHARACTERIZED PROTEIN YJBQ-RELATED"/>
    <property type="match status" value="1"/>
</dbReference>
<keyword evidence="3" id="KW-1185">Reference proteome</keyword>
<gene>
    <name evidence="2" type="ORF">FGF68_06495</name>
</gene>
<evidence type="ECO:0000313" key="2">
    <source>
        <dbReference type="EMBL" id="TNJ36762.1"/>
    </source>
</evidence>
<dbReference type="SUPFAM" id="SSF111038">
    <property type="entry name" value="YjbQ-like"/>
    <property type="match status" value="1"/>
</dbReference>
<evidence type="ECO:0000313" key="3">
    <source>
        <dbReference type="Proteomes" id="UP000309544"/>
    </source>
</evidence>
<dbReference type="RefSeq" id="WP_068866391.1">
    <property type="nucleotide sequence ID" value="NZ_VDCI01000004.1"/>
</dbReference>
<name>A0A5C4S0X1_PROVB</name>
<dbReference type="EMBL" id="VDCI01000004">
    <property type="protein sequence ID" value="TNJ36762.1"/>
    <property type="molecule type" value="Genomic_DNA"/>
</dbReference>
<dbReference type="InterPro" id="IPR001602">
    <property type="entry name" value="UPF0047_YjbQ-like"/>
</dbReference>
<protein>
    <submittedName>
        <fullName evidence="2">YjbQ family protein</fullName>
    </submittedName>
</protein>
<dbReference type="NCBIfam" id="TIGR00149">
    <property type="entry name" value="TIGR00149_YjbQ"/>
    <property type="match status" value="1"/>
</dbReference>
<comment type="caution">
    <text evidence="2">The sequence shown here is derived from an EMBL/GenBank/DDBJ whole genome shotgun (WGS) entry which is preliminary data.</text>
</comment>
<dbReference type="AlphaFoldDB" id="A0A5C4S0X1"/>